<evidence type="ECO:0008006" key="3">
    <source>
        <dbReference type="Google" id="ProtNLM"/>
    </source>
</evidence>
<proteinExistence type="predicted"/>
<evidence type="ECO:0000313" key="1">
    <source>
        <dbReference type="EMBL" id="MFC0077748.1"/>
    </source>
</evidence>
<sequence length="446" mass="51109">MNKVSTFLLRAFCLILVFIPKILISQNVQPLGIPTGIYEIGPTGTSQLKTYCLDKSITTYEGTSYDRVALGSDQIIMIGNQRYSVNDALSKNLISFTYSHSDSGIMYMLVKNNTKEKVRLIVDKDFVLSDNKSTNVLKETTGLNHSPTDLQIPKQQYIWFSQSYKDYLYNYKDILLKIKIIHENESLKLDDYLKRRRDFLNSNGIKDQTLVDKREHGEIYDYALLNLLSSKLIMQEIMESTSRNVFYLRQFTKDGLSYYCLDNGSVAPLLTKSLSDLQSIINNEKNAYVLIDETFPVDKKNALITNLQLSKITLVENVVLSKVDLLRPLTFNSPEIKTVREVEKIYYSDNYKFEVSYNVGYRDEEAIVTSKNKSVLEKIRAVFAKLVGTESQKSITDTYQEAKLVAKKAFPGRAIKAKLTANYSSMHISQNSSENRVNNIEFYVYN</sequence>
<protein>
    <recommendedName>
        <fullName evidence="3">DUF4852 domain-containing protein</fullName>
    </recommendedName>
</protein>
<comment type="caution">
    <text evidence="1">The sequence shown here is derived from an EMBL/GenBank/DDBJ whole genome shotgun (WGS) entry which is preliminary data.</text>
</comment>
<name>A0ABV6BQM7_9FLAO</name>
<organism evidence="1 2">
    <name type="scientific">Flavobacterium procerum</name>
    <dbReference type="NCBI Taxonomy" id="1455569"/>
    <lineage>
        <taxon>Bacteria</taxon>
        <taxon>Pseudomonadati</taxon>
        <taxon>Bacteroidota</taxon>
        <taxon>Flavobacteriia</taxon>
        <taxon>Flavobacteriales</taxon>
        <taxon>Flavobacteriaceae</taxon>
        <taxon>Flavobacterium</taxon>
    </lineage>
</organism>
<reference evidence="1 2" key="1">
    <citation type="submission" date="2024-09" db="EMBL/GenBank/DDBJ databases">
        <authorList>
            <person name="Sun Q."/>
            <person name="Mori K."/>
        </authorList>
    </citation>
    <scope>NUCLEOTIDE SEQUENCE [LARGE SCALE GENOMIC DNA]</scope>
    <source>
        <strain evidence="1 2">CGMCC 1.12926</strain>
    </source>
</reference>
<accession>A0ABV6BQM7</accession>
<dbReference type="EMBL" id="JBHLYW010000009">
    <property type="protein sequence ID" value="MFC0077748.1"/>
    <property type="molecule type" value="Genomic_DNA"/>
</dbReference>
<dbReference type="Proteomes" id="UP001589734">
    <property type="component" value="Unassembled WGS sequence"/>
</dbReference>
<keyword evidence="2" id="KW-1185">Reference proteome</keyword>
<dbReference type="RefSeq" id="WP_379686647.1">
    <property type="nucleotide sequence ID" value="NZ_JBHLYW010000009.1"/>
</dbReference>
<evidence type="ECO:0000313" key="2">
    <source>
        <dbReference type="Proteomes" id="UP001589734"/>
    </source>
</evidence>
<gene>
    <name evidence="1" type="ORF">ACFFLS_11925</name>
</gene>